<feature type="compositionally biased region" description="Low complexity" evidence="1">
    <location>
        <begin position="125"/>
        <end position="145"/>
    </location>
</feature>
<evidence type="ECO:0000313" key="3">
    <source>
        <dbReference type="EMBL" id="KAG5678657.1"/>
    </source>
</evidence>
<feature type="region of interest" description="Disordered" evidence="1">
    <location>
        <begin position="125"/>
        <end position="146"/>
    </location>
</feature>
<dbReference type="AlphaFoldDB" id="A0A9J6C989"/>
<protein>
    <submittedName>
        <fullName evidence="3">Uncharacterized protein</fullName>
    </submittedName>
</protein>
<feature type="chain" id="PRO_5039938701" evidence="2">
    <location>
        <begin position="17"/>
        <end position="165"/>
    </location>
</feature>
<proteinExistence type="predicted"/>
<sequence length="165" mass="18110">MLKIILTLSLITIISSLPLDDDKSDEERGLSINDFFASLNGVLKRDIIEDIGNDTSVEHGDKIKDQNGNVVISVQTFSFGTDNFPLVFKPNNESLADDKEISPLVGGFESDSAIFKIENEEETTVSSENVKNTTSTTESSNSTIKSTKEQKLLKEIAQQPILTNV</sequence>
<feature type="signal peptide" evidence="2">
    <location>
        <begin position="1"/>
        <end position="16"/>
    </location>
</feature>
<evidence type="ECO:0000256" key="2">
    <source>
        <dbReference type="SAM" id="SignalP"/>
    </source>
</evidence>
<reference evidence="3" key="1">
    <citation type="submission" date="2021-03" db="EMBL/GenBank/DDBJ databases">
        <title>Chromosome level genome of the anhydrobiotic midge Polypedilum vanderplanki.</title>
        <authorList>
            <person name="Yoshida Y."/>
            <person name="Kikawada T."/>
            <person name="Gusev O."/>
        </authorList>
    </citation>
    <scope>NUCLEOTIDE SEQUENCE</scope>
    <source>
        <strain evidence="3">NIAS01</strain>
        <tissue evidence="3">Whole body or cell culture</tissue>
    </source>
</reference>
<dbReference type="Proteomes" id="UP001107558">
    <property type="component" value="Chromosome 2"/>
</dbReference>
<keyword evidence="2" id="KW-0732">Signal</keyword>
<keyword evidence="4" id="KW-1185">Reference proteome</keyword>
<name>A0A9J6C989_POLVA</name>
<comment type="caution">
    <text evidence="3">The sequence shown here is derived from an EMBL/GenBank/DDBJ whole genome shotgun (WGS) entry which is preliminary data.</text>
</comment>
<gene>
    <name evidence="3" type="ORF">PVAND_008312</name>
</gene>
<dbReference type="EMBL" id="JADBJN010000002">
    <property type="protein sequence ID" value="KAG5678657.1"/>
    <property type="molecule type" value="Genomic_DNA"/>
</dbReference>
<evidence type="ECO:0000256" key="1">
    <source>
        <dbReference type="SAM" id="MobiDB-lite"/>
    </source>
</evidence>
<organism evidence="3 4">
    <name type="scientific">Polypedilum vanderplanki</name>
    <name type="common">Sleeping chironomid midge</name>
    <dbReference type="NCBI Taxonomy" id="319348"/>
    <lineage>
        <taxon>Eukaryota</taxon>
        <taxon>Metazoa</taxon>
        <taxon>Ecdysozoa</taxon>
        <taxon>Arthropoda</taxon>
        <taxon>Hexapoda</taxon>
        <taxon>Insecta</taxon>
        <taxon>Pterygota</taxon>
        <taxon>Neoptera</taxon>
        <taxon>Endopterygota</taxon>
        <taxon>Diptera</taxon>
        <taxon>Nematocera</taxon>
        <taxon>Chironomoidea</taxon>
        <taxon>Chironomidae</taxon>
        <taxon>Chironominae</taxon>
        <taxon>Polypedilum</taxon>
        <taxon>Polypedilum</taxon>
    </lineage>
</organism>
<accession>A0A9J6C989</accession>
<evidence type="ECO:0000313" key="4">
    <source>
        <dbReference type="Proteomes" id="UP001107558"/>
    </source>
</evidence>